<evidence type="ECO:0000259" key="1">
    <source>
        <dbReference type="Pfam" id="PF07992"/>
    </source>
</evidence>
<dbReference type="EMBL" id="AUZY01012405">
    <property type="protein sequence ID" value="EQD30184.1"/>
    <property type="molecule type" value="Genomic_DNA"/>
</dbReference>
<dbReference type="AlphaFoldDB" id="T0ZN99"/>
<dbReference type="Gene3D" id="3.50.50.60">
    <property type="entry name" value="FAD/NAD(P)-binding domain"/>
    <property type="match status" value="2"/>
</dbReference>
<accession>T0ZN99</accession>
<dbReference type="InterPro" id="IPR023753">
    <property type="entry name" value="FAD/NAD-binding_dom"/>
</dbReference>
<name>T0ZN99_9ZZZZ</name>
<organism evidence="2">
    <name type="scientific">mine drainage metagenome</name>
    <dbReference type="NCBI Taxonomy" id="410659"/>
    <lineage>
        <taxon>unclassified sequences</taxon>
        <taxon>metagenomes</taxon>
        <taxon>ecological metagenomes</taxon>
    </lineage>
</organism>
<sequence length="202" mass="22516">MPVVGGKIDPIFPWANQAIVEFCILCDGHTLPNRSVAVLGHDAFAVRSAIDLFHFRPASVELLTNGHPLLEGSDEAERADLERQMAERHISLHDSEIAGFDGIREKRFHVRFADGSVRQYDKGFSALGWYNMNSPIPRSLGARFDDDGFVVTDEDCRVLSDASGEVIPGLYCVGDLRDGWNQIPEAWATAERAVIHAYSWYL</sequence>
<evidence type="ECO:0000313" key="2">
    <source>
        <dbReference type="EMBL" id="EQD30184.1"/>
    </source>
</evidence>
<dbReference type="GO" id="GO:0016491">
    <property type="term" value="F:oxidoreductase activity"/>
    <property type="evidence" value="ECO:0007669"/>
    <property type="project" value="InterPro"/>
</dbReference>
<comment type="caution">
    <text evidence="2">The sequence shown here is derived from an EMBL/GenBank/DDBJ whole genome shotgun (WGS) entry which is preliminary data.</text>
</comment>
<reference evidence="2" key="1">
    <citation type="submission" date="2013-08" db="EMBL/GenBank/DDBJ databases">
        <authorList>
            <person name="Mendez C."/>
            <person name="Richter M."/>
            <person name="Ferrer M."/>
            <person name="Sanchez J."/>
        </authorList>
    </citation>
    <scope>NUCLEOTIDE SEQUENCE</scope>
</reference>
<dbReference type="Pfam" id="PF07992">
    <property type="entry name" value="Pyr_redox_2"/>
    <property type="match status" value="1"/>
</dbReference>
<dbReference type="InterPro" id="IPR036188">
    <property type="entry name" value="FAD/NAD-bd_sf"/>
</dbReference>
<protein>
    <submittedName>
        <fullName evidence="2">FAD-dependent pyridine nucleotide-disulfide oxidoreductase</fullName>
    </submittedName>
</protein>
<dbReference type="SUPFAM" id="SSF51905">
    <property type="entry name" value="FAD/NAD(P)-binding domain"/>
    <property type="match status" value="1"/>
</dbReference>
<reference evidence="2" key="2">
    <citation type="journal article" date="2014" name="ISME J.">
        <title>Microbial stratification in low pH oxic and suboxic macroscopic growths along an acid mine drainage.</title>
        <authorList>
            <person name="Mendez-Garcia C."/>
            <person name="Mesa V."/>
            <person name="Sprenger R.R."/>
            <person name="Richter M."/>
            <person name="Diez M.S."/>
            <person name="Solano J."/>
            <person name="Bargiela R."/>
            <person name="Golyshina O.V."/>
            <person name="Manteca A."/>
            <person name="Ramos J.L."/>
            <person name="Gallego J.R."/>
            <person name="Llorente I."/>
            <person name="Martins Dos Santos V.A."/>
            <person name="Jensen O.N."/>
            <person name="Pelaez A.I."/>
            <person name="Sanchez J."/>
            <person name="Ferrer M."/>
        </authorList>
    </citation>
    <scope>NUCLEOTIDE SEQUENCE</scope>
</reference>
<gene>
    <name evidence="2" type="ORF">B1B_18539</name>
</gene>
<proteinExistence type="predicted"/>
<feature type="domain" description="FAD/NAD(P)-binding" evidence="1">
    <location>
        <begin position="34"/>
        <end position="189"/>
    </location>
</feature>